<keyword evidence="15" id="KW-0378">Hydrolase</keyword>
<dbReference type="PRINTS" id="PR00119">
    <property type="entry name" value="CATATPASE"/>
</dbReference>
<evidence type="ECO:0000256" key="11">
    <source>
        <dbReference type="ARBA" id="ARBA00023065"/>
    </source>
</evidence>
<keyword evidence="10 13" id="KW-1133">Transmembrane helix</keyword>
<feature type="transmembrane region" description="Helical" evidence="13">
    <location>
        <begin position="351"/>
        <end position="373"/>
    </location>
</feature>
<evidence type="ECO:0000256" key="5">
    <source>
        <dbReference type="ARBA" id="ARBA00022553"/>
    </source>
</evidence>
<feature type="transmembrane region" description="Helical" evidence="13">
    <location>
        <begin position="176"/>
        <end position="194"/>
    </location>
</feature>
<keyword evidence="6 13" id="KW-0812">Transmembrane</keyword>
<feature type="transmembrane region" description="Helical" evidence="13">
    <location>
        <begin position="379"/>
        <end position="407"/>
    </location>
</feature>
<evidence type="ECO:0000313" key="15">
    <source>
        <dbReference type="EMBL" id="KIT16106.1"/>
    </source>
</evidence>
<reference evidence="15 16" key="1">
    <citation type="submission" date="2015-02" db="EMBL/GenBank/DDBJ databases">
        <title>Genome Sequence of Jannaschia aquimarina DSM28248, a member of the Roseobacter clade.</title>
        <authorList>
            <person name="Voget S."/>
            <person name="Daniel R."/>
        </authorList>
    </citation>
    <scope>NUCLEOTIDE SEQUENCE [LARGE SCALE GENOMIC DNA]</scope>
    <source>
        <strain evidence="15 16">GSW-M26</strain>
    </source>
</reference>
<dbReference type="Pfam" id="PF00122">
    <property type="entry name" value="E1-E2_ATPase"/>
    <property type="match status" value="1"/>
</dbReference>
<organism evidence="15 16">
    <name type="scientific">Jannaschia aquimarina</name>
    <dbReference type="NCBI Taxonomy" id="935700"/>
    <lineage>
        <taxon>Bacteria</taxon>
        <taxon>Pseudomonadati</taxon>
        <taxon>Pseudomonadota</taxon>
        <taxon>Alphaproteobacteria</taxon>
        <taxon>Rhodobacterales</taxon>
        <taxon>Roseobacteraceae</taxon>
        <taxon>Jannaschia</taxon>
    </lineage>
</organism>
<dbReference type="NCBIfam" id="TIGR01494">
    <property type="entry name" value="ATPase_P-type"/>
    <property type="match status" value="2"/>
</dbReference>
<evidence type="ECO:0000256" key="10">
    <source>
        <dbReference type="ARBA" id="ARBA00022989"/>
    </source>
</evidence>
<evidence type="ECO:0000259" key="14">
    <source>
        <dbReference type="PROSITE" id="PS50846"/>
    </source>
</evidence>
<dbReference type="Gene3D" id="1.20.1110.10">
    <property type="entry name" value="Calcium-transporting ATPase, transmembrane domain"/>
    <property type="match status" value="1"/>
</dbReference>
<dbReference type="InterPro" id="IPR023298">
    <property type="entry name" value="ATPase_P-typ_TM_dom_sf"/>
</dbReference>
<comment type="caution">
    <text evidence="15">The sequence shown here is derived from an EMBL/GenBank/DDBJ whole genome shotgun (WGS) entry which is preliminary data.</text>
</comment>
<dbReference type="GO" id="GO:0005886">
    <property type="term" value="C:plasma membrane"/>
    <property type="evidence" value="ECO:0007669"/>
    <property type="project" value="UniProtKB-SubCell"/>
</dbReference>
<comment type="subcellular location">
    <subcellularLocation>
        <location evidence="1">Cell membrane</location>
        <topology evidence="1">Multi-pass membrane protein</topology>
    </subcellularLocation>
</comment>
<dbReference type="GO" id="GO:0005524">
    <property type="term" value="F:ATP binding"/>
    <property type="evidence" value="ECO:0007669"/>
    <property type="project" value="InterPro"/>
</dbReference>
<dbReference type="Gene3D" id="3.40.50.1000">
    <property type="entry name" value="HAD superfamily/HAD-like"/>
    <property type="match status" value="2"/>
</dbReference>
<dbReference type="RefSeq" id="WP_043919149.1">
    <property type="nucleotide sequence ID" value="NZ_FZPF01000004.1"/>
</dbReference>
<keyword evidence="12 13" id="KW-0472">Membrane</keyword>
<dbReference type="GO" id="GO:0055070">
    <property type="term" value="P:copper ion homeostasis"/>
    <property type="evidence" value="ECO:0007669"/>
    <property type="project" value="TreeGrafter"/>
</dbReference>
<dbReference type="SUPFAM" id="SSF81665">
    <property type="entry name" value="Calcium ATPase, transmembrane domain M"/>
    <property type="match status" value="1"/>
</dbReference>
<dbReference type="SUPFAM" id="SSF56784">
    <property type="entry name" value="HAD-like"/>
    <property type="match status" value="1"/>
</dbReference>
<dbReference type="InterPro" id="IPR059000">
    <property type="entry name" value="ATPase_P-type_domA"/>
</dbReference>
<keyword evidence="3" id="KW-0813">Transport</keyword>
<dbReference type="PANTHER" id="PTHR43520">
    <property type="entry name" value="ATP7, ISOFORM B"/>
    <property type="match status" value="1"/>
</dbReference>
<feature type="transmembrane region" description="Helical" evidence="13">
    <location>
        <begin position="142"/>
        <end position="164"/>
    </location>
</feature>
<feature type="transmembrane region" description="Helical" evidence="13">
    <location>
        <begin position="200"/>
        <end position="218"/>
    </location>
</feature>
<evidence type="ECO:0000256" key="8">
    <source>
        <dbReference type="ARBA" id="ARBA00022842"/>
    </source>
</evidence>
<dbReference type="Gene3D" id="2.70.150.10">
    <property type="entry name" value="Calcium-transporting ATPase, cytoplasmic transduction domain A"/>
    <property type="match status" value="1"/>
</dbReference>
<evidence type="ECO:0000313" key="16">
    <source>
        <dbReference type="Proteomes" id="UP000032232"/>
    </source>
</evidence>
<keyword evidence="16" id="KW-1185">Reference proteome</keyword>
<evidence type="ECO:0000256" key="6">
    <source>
        <dbReference type="ARBA" id="ARBA00022692"/>
    </source>
</evidence>
<evidence type="ECO:0000256" key="2">
    <source>
        <dbReference type="ARBA" id="ARBA00006024"/>
    </source>
</evidence>
<evidence type="ECO:0000256" key="1">
    <source>
        <dbReference type="ARBA" id="ARBA00004651"/>
    </source>
</evidence>
<keyword evidence="8" id="KW-0460">Magnesium</keyword>
<gene>
    <name evidence="15" type="primary">pacS</name>
    <name evidence="15" type="ORF">jaqu_23780</name>
</gene>
<dbReference type="InterPro" id="IPR018303">
    <property type="entry name" value="ATPase_P-typ_P_site"/>
</dbReference>
<dbReference type="PROSITE" id="PS00154">
    <property type="entry name" value="ATPASE_E1_E2"/>
    <property type="match status" value="1"/>
</dbReference>
<dbReference type="GO" id="GO:0016887">
    <property type="term" value="F:ATP hydrolysis activity"/>
    <property type="evidence" value="ECO:0007669"/>
    <property type="project" value="InterPro"/>
</dbReference>
<dbReference type="OrthoDB" id="9807843at2"/>
<dbReference type="InterPro" id="IPR036412">
    <property type="entry name" value="HAD-like_sf"/>
</dbReference>
<dbReference type="InterPro" id="IPR036163">
    <property type="entry name" value="HMA_dom_sf"/>
</dbReference>
<dbReference type="Proteomes" id="UP000032232">
    <property type="component" value="Unassembled WGS sequence"/>
</dbReference>
<evidence type="ECO:0000256" key="9">
    <source>
        <dbReference type="ARBA" id="ARBA00022967"/>
    </source>
</evidence>
<dbReference type="Gene3D" id="3.40.1110.10">
    <property type="entry name" value="Calcium-transporting ATPase, cytoplasmic domain N"/>
    <property type="match status" value="1"/>
</dbReference>
<dbReference type="GO" id="GO:0005507">
    <property type="term" value="F:copper ion binding"/>
    <property type="evidence" value="ECO:0007669"/>
    <property type="project" value="TreeGrafter"/>
</dbReference>
<dbReference type="InterPro" id="IPR006121">
    <property type="entry name" value="HMA_dom"/>
</dbReference>
<feature type="transmembrane region" description="Helical" evidence="13">
    <location>
        <begin position="111"/>
        <end position="130"/>
    </location>
</feature>
<dbReference type="SUPFAM" id="SSF81653">
    <property type="entry name" value="Calcium ATPase, transduction domain A"/>
    <property type="match status" value="1"/>
</dbReference>
<evidence type="ECO:0000256" key="12">
    <source>
        <dbReference type="ARBA" id="ARBA00023136"/>
    </source>
</evidence>
<dbReference type="CDD" id="cd00371">
    <property type="entry name" value="HMA"/>
    <property type="match status" value="1"/>
</dbReference>
<dbReference type="PANTHER" id="PTHR43520:SF5">
    <property type="entry name" value="CATION-TRANSPORTING P-TYPE ATPASE-RELATED"/>
    <property type="match status" value="1"/>
</dbReference>
<keyword evidence="11" id="KW-0406">Ion transport</keyword>
<dbReference type="PROSITE" id="PS01047">
    <property type="entry name" value="HMA_1"/>
    <property type="match status" value="1"/>
</dbReference>
<dbReference type="AlphaFoldDB" id="A0A0D1EGR7"/>
<dbReference type="InterPro" id="IPR008250">
    <property type="entry name" value="ATPase_P-typ_transduc_dom_A_sf"/>
</dbReference>
<dbReference type="EC" id="3.6.3.54" evidence="15"/>
<accession>A0A0D1EGR7</accession>
<feature type="domain" description="HMA" evidence="14">
    <location>
        <begin position="24"/>
        <end position="88"/>
    </location>
</feature>
<dbReference type="Pfam" id="PF00702">
    <property type="entry name" value="Hydrolase"/>
    <property type="match status" value="1"/>
</dbReference>
<dbReference type="Pfam" id="PF00403">
    <property type="entry name" value="HMA"/>
    <property type="match status" value="1"/>
</dbReference>
<dbReference type="EMBL" id="JYFE01000041">
    <property type="protein sequence ID" value="KIT16106.1"/>
    <property type="molecule type" value="Genomic_DNA"/>
</dbReference>
<name>A0A0D1EGR7_9RHOB</name>
<feature type="transmembrane region" description="Helical" evidence="13">
    <location>
        <begin position="659"/>
        <end position="675"/>
    </location>
</feature>
<evidence type="ECO:0000256" key="3">
    <source>
        <dbReference type="ARBA" id="ARBA00022448"/>
    </source>
</evidence>
<dbReference type="PATRIC" id="fig|935700.4.peg.2448"/>
<evidence type="ECO:0000256" key="13">
    <source>
        <dbReference type="SAM" id="Phobius"/>
    </source>
</evidence>
<dbReference type="GO" id="GO:0043682">
    <property type="term" value="F:P-type divalent copper transporter activity"/>
    <property type="evidence" value="ECO:0007669"/>
    <property type="project" value="TreeGrafter"/>
</dbReference>
<dbReference type="InterPro" id="IPR001757">
    <property type="entry name" value="P_typ_ATPase"/>
</dbReference>
<keyword evidence="7" id="KW-0479">Metal-binding</keyword>
<dbReference type="Gene3D" id="3.30.70.100">
    <property type="match status" value="1"/>
</dbReference>
<evidence type="ECO:0000256" key="4">
    <source>
        <dbReference type="ARBA" id="ARBA00022475"/>
    </source>
</evidence>
<keyword evidence="4" id="KW-1003">Cell membrane</keyword>
<comment type="similarity">
    <text evidence="2">Belongs to the cation transport ATPase (P-type) (TC 3.A.3) family. Type IB subfamily.</text>
</comment>
<keyword evidence="9" id="KW-1278">Translocase</keyword>
<dbReference type="InterPro" id="IPR017969">
    <property type="entry name" value="Heavy-metal-associated_CS"/>
</dbReference>
<protein>
    <submittedName>
        <fullName evidence="15">PacS protein</fullName>
        <ecNumber evidence="15">3.6.3.54</ecNumber>
    </submittedName>
</protein>
<dbReference type="InterPro" id="IPR023214">
    <property type="entry name" value="HAD_sf"/>
</dbReference>
<sequence>MTAACPACTVPLPEPDAGAAVDGHVVHLSLPAIRCAGCIAGVERALNDLAIVRDARVNLSRKQVRVVTSRAGAAPLVAALGDAGYEAHELDAGALAATQADAEGRALLTRAAVAGFAMMNVMILSVAVWSGAADHTRALLEWVSAAITLPALAYSAAPFLRSAIGALRAGRMNMDVPIALAITLAAGVSLWEIAAGGGHAWFEAAISLTFFLLIGRWLDHRARLAARSAAAELAALEIPRATVLEGEDRREMAVADLMPGMRIALAPGARVPVDGTSESAAEMDRSALTGEAETTLVPAGARICAGEIVVGRPLVLRATARAEDSTLRRLMSLVETAEGARHRYAARADRVAALYAPVVHILAAAAFAGWWWASGSIPFAIGVATAVLIITCPCALALAAPAVGAAVSGRLFRRGVLLTSPTALERLAQIDIVLIDKTGTLTTGCVPRPDLPDDAAAIGAALSAASDHPVARAVAAALDGVAPARLTDIREVPGQGVFAEWNGQPVSLARGPDGPRLTWPDGHADLAATETLRGGAETLARDLADLGLPTEMVTGDTVERADRVARSAGITTVHAGLTPEQKLGLVQEHQRAGRKVLMLGDGLNDAGALTAADASVSPASALDAARSASDVVLLARDLGTLPRLLAEARGADVRVRQNFGLAIAYNLVAVPVALAGLATPLIAAIAMSTSSLTVVLNALRKVRT</sequence>
<dbReference type="SUPFAM" id="SSF55008">
    <property type="entry name" value="HMA, heavy metal-associated domain"/>
    <property type="match status" value="1"/>
</dbReference>
<evidence type="ECO:0000256" key="7">
    <source>
        <dbReference type="ARBA" id="ARBA00022723"/>
    </source>
</evidence>
<dbReference type="PROSITE" id="PS50846">
    <property type="entry name" value="HMA_2"/>
    <property type="match status" value="1"/>
</dbReference>
<proteinExistence type="inferred from homology"/>
<keyword evidence="5" id="KW-0597">Phosphoprotein</keyword>
<dbReference type="InterPro" id="IPR023299">
    <property type="entry name" value="ATPase_P-typ_cyto_dom_N"/>
</dbReference>
<dbReference type="STRING" id="935700.jaqu_23780"/>